<reference evidence="5" key="1">
    <citation type="submission" date="2024-06" db="EMBL/GenBank/DDBJ databases">
        <title>Radixoralia hellwigii gen. nov., sp nov., isolated from a root canal in the human oral cavity.</title>
        <authorList>
            <person name="Bartsch S."/>
            <person name="Wittmer A."/>
            <person name="Schulz A.-K."/>
            <person name="Neumann-Schaal M."/>
            <person name="Wolf J."/>
            <person name="Gronow S."/>
            <person name="Tennert C."/>
            <person name="Haecker G."/>
            <person name="Cieplik F."/>
            <person name="Al-Ahmad A."/>
        </authorList>
    </citation>
    <scope>NUCLEOTIDE SEQUENCE [LARGE SCALE GENOMIC DNA]</scope>
    <source>
        <strain evidence="5">Wk13</strain>
    </source>
</reference>
<dbReference type="SUPFAM" id="SSF56935">
    <property type="entry name" value="Porins"/>
    <property type="match status" value="1"/>
</dbReference>
<organism evidence="4 5">
    <name type="scientific">Dentiradicibacter hellwigii</name>
    <dbReference type="NCBI Taxonomy" id="3149053"/>
    <lineage>
        <taxon>Bacteria</taxon>
        <taxon>Pseudomonadati</taxon>
        <taxon>Pseudomonadota</taxon>
        <taxon>Betaproteobacteria</taxon>
        <taxon>Rhodocyclales</taxon>
        <taxon>Rhodocyclaceae</taxon>
        <taxon>Dentiradicibacter</taxon>
    </lineage>
</organism>
<dbReference type="EMBL" id="JBEUWX010000002">
    <property type="protein sequence ID" value="MFA9950812.1"/>
    <property type="molecule type" value="Genomic_DNA"/>
</dbReference>
<protein>
    <submittedName>
        <fullName evidence="4">Uncharacterized protein</fullName>
    </submittedName>
</protein>
<keyword evidence="5" id="KW-1185">Reference proteome</keyword>
<dbReference type="Proteomes" id="UP001574673">
    <property type="component" value="Unassembled WGS sequence"/>
</dbReference>
<evidence type="ECO:0000256" key="2">
    <source>
        <dbReference type="ARBA" id="ARBA00023136"/>
    </source>
</evidence>
<dbReference type="InterPro" id="IPR036942">
    <property type="entry name" value="Beta-barrel_TonB_sf"/>
</dbReference>
<comment type="caution">
    <text evidence="4">The sequence shown here is derived from an EMBL/GenBank/DDBJ whole genome shotgun (WGS) entry which is preliminary data.</text>
</comment>
<evidence type="ECO:0000313" key="5">
    <source>
        <dbReference type="Proteomes" id="UP001574673"/>
    </source>
</evidence>
<evidence type="ECO:0000313" key="4">
    <source>
        <dbReference type="EMBL" id="MFA9950812.1"/>
    </source>
</evidence>
<keyword evidence="2" id="KW-0472">Membrane</keyword>
<evidence type="ECO:0000256" key="3">
    <source>
        <dbReference type="ARBA" id="ARBA00023237"/>
    </source>
</evidence>
<sequence>MDDLCPDGSAYAERRRQCMGYIQSSAGVRAAGYATFALVAAYPIMPKLQVQLNVDKLFDRNDYTRVGGINIFSIPGAECSSTANLRDDFK</sequence>
<keyword evidence="3" id="KW-0998">Cell outer membrane</keyword>
<accession>A0ABV4UGQ6</accession>
<comment type="subcellular location">
    <subcellularLocation>
        <location evidence="1">Cell outer membrane</location>
    </subcellularLocation>
</comment>
<proteinExistence type="predicted"/>
<name>A0ABV4UGQ6_9RHOO</name>
<dbReference type="Gene3D" id="2.40.170.20">
    <property type="entry name" value="TonB-dependent receptor, beta-barrel domain"/>
    <property type="match status" value="1"/>
</dbReference>
<gene>
    <name evidence="4" type="ORF">ABCS64_10850</name>
</gene>
<evidence type="ECO:0000256" key="1">
    <source>
        <dbReference type="ARBA" id="ARBA00004442"/>
    </source>
</evidence>